<sequence>MPRRPPKKARTASPLPSSAPSATPDDQQPSQVPQDSVKEDESGSQITRPMTDQEELSKPYS</sequence>
<name>A0ABY7CI45_9BASI</name>
<accession>A0ABY7CI45</accession>
<proteinExistence type="predicted"/>
<reference evidence="2" key="1">
    <citation type="submission" date="2022-10" db="EMBL/GenBank/DDBJ databases">
        <title>Puccinia triticina Genome sequencing and assembly.</title>
        <authorList>
            <person name="Li C."/>
        </authorList>
    </citation>
    <scope>NUCLEOTIDE SEQUENCE</scope>
    <source>
        <strain evidence="2">Pt15</strain>
    </source>
</reference>
<feature type="region of interest" description="Disordered" evidence="1">
    <location>
        <begin position="1"/>
        <end position="61"/>
    </location>
</feature>
<protein>
    <submittedName>
        <fullName evidence="2">Uncharacterized protein</fullName>
    </submittedName>
</protein>
<keyword evidence="3" id="KW-1185">Reference proteome</keyword>
<evidence type="ECO:0000256" key="1">
    <source>
        <dbReference type="SAM" id="MobiDB-lite"/>
    </source>
</evidence>
<feature type="compositionally biased region" description="Basic residues" evidence="1">
    <location>
        <begin position="1"/>
        <end position="10"/>
    </location>
</feature>
<dbReference type="Proteomes" id="UP001164743">
    <property type="component" value="Chromosome 5A"/>
</dbReference>
<organism evidence="2 3">
    <name type="scientific">Puccinia triticina</name>
    <dbReference type="NCBI Taxonomy" id="208348"/>
    <lineage>
        <taxon>Eukaryota</taxon>
        <taxon>Fungi</taxon>
        <taxon>Dikarya</taxon>
        <taxon>Basidiomycota</taxon>
        <taxon>Pucciniomycotina</taxon>
        <taxon>Pucciniomycetes</taxon>
        <taxon>Pucciniales</taxon>
        <taxon>Pucciniaceae</taxon>
        <taxon>Puccinia</taxon>
    </lineage>
</organism>
<evidence type="ECO:0000313" key="3">
    <source>
        <dbReference type="Proteomes" id="UP001164743"/>
    </source>
</evidence>
<dbReference type="RefSeq" id="XP_053020456.1">
    <property type="nucleotide sequence ID" value="XM_053169239.1"/>
</dbReference>
<dbReference type="GeneID" id="77810134"/>
<gene>
    <name evidence="2" type="ORF">PtA15_5A474</name>
</gene>
<dbReference type="EMBL" id="CP110425">
    <property type="protein sequence ID" value="WAQ84901.1"/>
    <property type="molecule type" value="Genomic_DNA"/>
</dbReference>
<evidence type="ECO:0000313" key="2">
    <source>
        <dbReference type="EMBL" id="WAQ84901.1"/>
    </source>
</evidence>
<feature type="compositionally biased region" description="Low complexity" evidence="1">
    <location>
        <begin position="11"/>
        <end position="35"/>
    </location>
</feature>